<organism evidence="2 3">
    <name type="scientific">Nocardia seriolae</name>
    <dbReference type="NCBI Taxonomy" id="37332"/>
    <lineage>
        <taxon>Bacteria</taxon>
        <taxon>Bacillati</taxon>
        <taxon>Actinomycetota</taxon>
        <taxon>Actinomycetes</taxon>
        <taxon>Mycobacteriales</taxon>
        <taxon>Nocardiaceae</taxon>
        <taxon>Nocardia</taxon>
    </lineage>
</organism>
<dbReference type="Proteomes" id="UP000180166">
    <property type="component" value="Chromosome"/>
</dbReference>
<proteinExistence type="predicted"/>
<evidence type="ECO:0000313" key="3">
    <source>
        <dbReference type="Proteomes" id="UP000180166"/>
    </source>
</evidence>
<protein>
    <recommendedName>
        <fullName evidence="4">MarR family transcriptional regulator</fullName>
    </recommendedName>
</protein>
<dbReference type="RefSeq" id="WP_071811695.1">
    <property type="nucleotide sequence ID" value="NZ_AP017900.1"/>
</dbReference>
<gene>
    <name evidence="2" type="ORF">NS506_02715</name>
</gene>
<dbReference type="GeneID" id="93373392"/>
<dbReference type="AlphaFoldDB" id="A0ABC8ARH1"/>
<sequence>MTTGAIAGPGRLLALGRESARELVQELAQAAVTTRTGVLRVTGEPGGDLHVVHGLVVTVDSPGAPGVRELLARPGRTTTGAAELEVVAMMAAIDGCFAIASGWIGSCFWQADPPENASPPEDPVCRVPGIEPGWLLHETERRLCALAQGRVSPHRNHLRLTERGRLLLSGPGSGERREILLWANGRRSCRDISMLLCRSLYAVTVEVARMLEDDLLAIVPVEAAVPALESDCGASGRSLLPRRRRGASGINDMLPPRPPQPALRGQRTLTPRRTERTQ</sequence>
<evidence type="ECO:0000313" key="2">
    <source>
        <dbReference type="EMBL" id="APA96776.1"/>
    </source>
</evidence>
<evidence type="ECO:0008006" key="4">
    <source>
        <dbReference type="Google" id="ProtNLM"/>
    </source>
</evidence>
<dbReference type="EMBL" id="CP017839">
    <property type="protein sequence ID" value="APA96776.1"/>
    <property type="molecule type" value="Genomic_DNA"/>
</dbReference>
<dbReference type="KEGG" id="nsr:NS506_02715"/>
<accession>A0ABC8ARH1</accession>
<name>A0ABC8ARH1_9NOCA</name>
<feature type="region of interest" description="Disordered" evidence="1">
    <location>
        <begin position="236"/>
        <end position="278"/>
    </location>
</feature>
<evidence type="ECO:0000256" key="1">
    <source>
        <dbReference type="SAM" id="MobiDB-lite"/>
    </source>
</evidence>
<reference evidence="2 3" key="1">
    <citation type="submission" date="2016-10" db="EMBL/GenBank/DDBJ databases">
        <title>Genome sequence of Nocardia seriolae strain EM150506, isolated from Anguila japonica.</title>
        <authorList>
            <person name="Han H.-J."/>
        </authorList>
    </citation>
    <scope>NUCLEOTIDE SEQUENCE [LARGE SCALE GENOMIC DNA]</scope>
    <source>
        <strain evidence="2 3">EM150506</strain>
    </source>
</reference>